<dbReference type="EMBL" id="UINC01036803">
    <property type="protein sequence ID" value="SVB31325.1"/>
    <property type="molecule type" value="Genomic_DNA"/>
</dbReference>
<sequence length="190" mass="20196">MSDGTPDRPQRNSLALDPLIDKWLDDGRKTTGESMMFNTSETTAEITEALVAAQEEMPSALAETVQTVSGTPRMYPDINALLQAVRPALNHHGIAVVQGASVSVSDAACTLVSVVTRLNHTSGEWMESTCYVKAKDTSAWSIGSAISHARRYGLQGMTACHSVGENVDDDGATAQLGDAQMEALDTPSNE</sequence>
<proteinExistence type="predicted"/>
<protein>
    <submittedName>
        <fullName evidence="1">Uncharacterized protein</fullName>
    </submittedName>
</protein>
<organism evidence="1">
    <name type="scientific">marine metagenome</name>
    <dbReference type="NCBI Taxonomy" id="408172"/>
    <lineage>
        <taxon>unclassified sequences</taxon>
        <taxon>metagenomes</taxon>
        <taxon>ecological metagenomes</taxon>
    </lineage>
</organism>
<dbReference type="InterPro" id="IPR007499">
    <property type="entry name" value="ERF_bacteria_virus"/>
</dbReference>
<dbReference type="Pfam" id="PF04404">
    <property type="entry name" value="ERF"/>
    <property type="match status" value="1"/>
</dbReference>
<gene>
    <name evidence="1" type="ORF">METZ01_LOCUS184179</name>
</gene>
<name>A0A382CZ37_9ZZZZ</name>
<accession>A0A382CZ37</accession>
<evidence type="ECO:0000313" key="1">
    <source>
        <dbReference type="EMBL" id="SVB31325.1"/>
    </source>
</evidence>
<dbReference type="AlphaFoldDB" id="A0A382CZ37"/>
<reference evidence="1" key="1">
    <citation type="submission" date="2018-05" db="EMBL/GenBank/DDBJ databases">
        <authorList>
            <person name="Lanie J.A."/>
            <person name="Ng W.-L."/>
            <person name="Kazmierczak K.M."/>
            <person name="Andrzejewski T.M."/>
            <person name="Davidsen T.M."/>
            <person name="Wayne K.J."/>
            <person name="Tettelin H."/>
            <person name="Glass J.I."/>
            <person name="Rusch D."/>
            <person name="Podicherti R."/>
            <person name="Tsui H.-C.T."/>
            <person name="Winkler M.E."/>
        </authorList>
    </citation>
    <scope>NUCLEOTIDE SEQUENCE</scope>
</reference>